<comment type="caution">
    <text evidence="3">The sequence shown here is derived from an EMBL/GenBank/DDBJ whole genome shotgun (WGS) entry which is preliminary data.</text>
</comment>
<name>A0ABQ8X181_PENCH</name>
<evidence type="ECO:0000256" key="1">
    <source>
        <dbReference type="SAM" id="MobiDB-lite"/>
    </source>
</evidence>
<reference evidence="3 4" key="1">
    <citation type="journal article" date="2023" name="IMA Fungus">
        <title>Comparative genomic study of the Penicillium genus elucidates a diverse pangenome and 15 lateral gene transfer events.</title>
        <authorList>
            <person name="Petersen C."/>
            <person name="Sorensen T."/>
            <person name="Nielsen M.R."/>
            <person name="Sondergaard T.E."/>
            <person name="Sorensen J.L."/>
            <person name="Fitzpatrick D.A."/>
            <person name="Frisvad J.C."/>
            <person name="Nielsen K.L."/>
        </authorList>
    </citation>
    <scope>NUCLEOTIDE SEQUENCE [LARGE SCALE GENOMIC DNA]</scope>
    <source>
        <strain evidence="3 4">IBT 3361</strain>
    </source>
</reference>
<keyword evidence="2" id="KW-0732">Signal</keyword>
<feature type="region of interest" description="Disordered" evidence="1">
    <location>
        <begin position="42"/>
        <end position="64"/>
    </location>
</feature>
<evidence type="ECO:0000256" key="2">
    <source>
        <dbReference type="SAM" id="SignalP"/>
    </source>
</evidence>
<proteinExistence type="predicted"/>
<keyword evidence="4" id="KW-1185">Reference proteome</keyword>
<accession>A0ABQ8X181</accession>
<dbReference type="Proteomes" id="UP001220256">
    <property type="component" value="Unassembled WGS sequence"/>
</dbReference>
<organism evidence="3 4">
    <name type="scientific">Penicillium chrysogenum</name>
    <name type="common">Penicillium notatum</name>
    <dbReference type="NCBI Taxonomy" id="5076"/>
    <lineage>
        <taxon>Eukaryota</taxon>
        <taxon>Fungi</taxon>
        <taxon>Dikarya</taxon>
        <taxon>Ascomycota</taxon>
        <taxon>Pezizomycotina</taxon>
        <taxon>Eurotiomycetes</taxon>
        <taxon>Eurotiomycetidae</taxon>
        <taxon>Eurotiales</taxon>
        <taxon>Aspergillaceae</taxon>
        <taxon>Penicillium</taxon>
        <taxon>Penicillium chrysogenum species complex</taxon>
    </lineage>
</organism>
<evidence type="ECO:0000313" key="3">
    <source>
        <dbReference type="EMBL" id="KAJ5284315.1"/>
    </source>
</evidence>
<feature type="chain" id="PRO_5047364121" evidence="2">
    <location>
        <begin position="17"/>
        <end position="64"/>
    </location>
</feature>
<dbReference type="EMBL" id="JAPVEB010000001">
    <property type="protein sequence ID" value="KAJ5284315.1"/>
    <property type="molecule type" value="Genomic_DNA"/>
</dbReference>
<sequence length="64" mass="7020">MTHWLVILTVFAANLGEELILDSTYCLVAMETIEARGSSLASKLDQNSEFDSREVSKVGSEVTL</sequence>
<protein>
    <submittedName>
        <fullName evidence="3">Uncharacterized protein</fullName>
    </submittedName>
</protein>
<evidence type="ECO:0000313" key="4">
    <source>
        <dbReference type="Proteomes" id="UP001220256"/>
    </source>
</evidence>
<feature type="signal peptide" evidence="2">
    <location>
        <begin position="1"/>
        <end position="16"/>
    </location>
</feature>
<gene>
    <name evidence="3" type="ORF">N7505_002295</name>
</gene>